<protein>
    <recommendedName>
        <fullName evidence="3">FABP family protein</fullName>
    </recommendedName>
</protein>
<evidence type="ECO:0008006" key="3">
    <source>
        <dbReference type="Google" id="ProtNLM"/>
    </source>
</evidence>
<proteinExistence type="predicted"/>
<dbReference type="Proteomes" id="UP001179361">
    <property type="component" value="Unassembled WGS sequence"/>
</dbReference>
<keyword evidence="2" id="KW-1185">Reference proteome</keyword>
<gene>
    <name evidence="1" type="ORF">LQ564_18315</name>
</gene>
<dbReference type="EMBL" id="JAJNOC010000006">
    <property type="protein sequence ID" value="MCD2518266.1"/>
    <property type="molecule type" value="Genomic_DNA"/>
</dbReference>
<comment type="caution">
    <text evidence="1">The sequence shown here is derived from an EMBL/GenBank/DDBJ whole genome shotgun (WGS) entry which is preliminary data.</text>
</comment>
<evidence type="ECO:0000313" key="1">
    <source>
        <dbReference type="EMBL" id="MCD2518266.1"/>
    </source>
</evidence>
<dbReference type="RefSeq" id="WP_231059551.1">
    <property type="nucleotide sequence ID" value="NZ_JAJNOC010000006.1"/>
</dbReference>
<organism evidence="1 2">
    <name type="scientific">Massilia phyllostachyos</name>
    <dbReference type="NCBI Taxonomy" id="2898585"/>
    <lineage>
        <taxon>Bacteria</taxon>
        <taxon>Pseudomonadati</taxon>
        <taxon>Pseudomonadota</taxon>
        <taxon>Betaproteobacteria</taxon>
        <taxon>Burkholderiales</taxon>
        <taxon>Oxalobacteraceae</taxon>
        <taxon>Telluria group</taxon>
        <taxon>Massilia</taxon>
    </lineage>
</organism>
<evidence type="ECO:0000313" key="2">
    <source>
        <dbReference type="Proteomes" id="UP001179361"/>
    </source>
</evidence>
<name>A0ABS8QBE1_9BURK</name>
<sequence>MFSLDEFAQLQFLEGRWKGESPDGKEFFEQYDRPEPQAFRSRRFPDAGFTEHSDGATISYKDGEVVSQWNEFTWKASAIRADGADFEPVNAPSRFSWRRVDDGTLEATQHWNAEGKEQTYTLRMTRVA</sequence>
<reference evidence="1" key="1">
    <citation type="submission" date="2021-11" db="EMBL/GenBank/DDBJ databases">
        <title>The complete genome of Massilia sp sp. G4R7.</title>
        <authorList>
            <person name="Liu L."/>
            <person name="Yue J."/>
            <person name="Yuan J."/>
            <person name="Yang F."/>
            <person name="Li L."/>
        </authorList>
    </citation>
    <scope>NUCLEOTIDE SEQUENCE</scope>
    <source>
        <strain evidence="1">G4R7</strain>
    </source>
</reference>
<accession>A0ABS8QBE1</accession>